<evidence type="ECO:0000259" key="1">
    <source>
        <dbReference type="Pfam" id="PF13356"/>
    </source>
</evidence>
<name>A0A451A7I1_9GAMM</name>
<reference evidence="2" key="1">
    <citation type="submission" date="2019-02" db="EMBL/GenBank/DDBJ databases">
        <authorList>
            <person name="Gruber-Vodicka R. H."/>
            <person name="Seah K. B. B."/>
        </authorList>
    </citation>
    <scope>NUCLEOTIDE SEQUENCE</scope>
    <source>
        <strain evidence="2">BECK_BY1</strain>
    </source>
</reference>
<sequence length="109" mass="12698">MREQKIGIVVTFEYRFRYQGKTRTASCGKWPVESLRDVREVRDAKQALVGVGTDPIEQRKTEKLRKRVEAVLELEHQQAELARLAARRTGVYQQSCPVMFTIIYKLFVP</sequence>
<protein>
    <recommendedName>
        <fullName evidence="1">Integrase DNA-binding domain-containing protein</fullName>
    </recommendedName>
</protein>
<dbReference type="Gene3D" id="3.30.160.390">
    <property type="entry name" value="Integrase, DNA-binding domain"/>
    <property type="match status" value="1"/>
</dbReference>
<dbReference type="InterPro" id="IPR038488">
    <property type="entry name" value="Integrase_DNA-bd_sf"/>
</dbReference>
<dbReference type="EMBL" id="CAADFX010000165">
    <property type="protein sequence ID" value="VFK61993.1"/>
    <property type="molecule type" value="Genomic_DNA"/>
</dbReference>
<gene>
    <name evidence="2" type="ORF">BECKTUN1418D_GA0071000_11657</name>
</gene>
<organism evidence="2">
    <name type="scientific">Candidatus Kentrum sp. TUN</name>
    <dbReference type="NCBI Taxonomy" id="2126343"/>
    <lineage>
        <taxon>Bacteria</taxon>
        <taxon>Pseudomonadati</taxon>
        <taxon>Pseudomonadota</taxon>
        <taxon>Gammaproteobacteria</taxon>
        <taxon>Candidatus Kentrum</taxon>
    </lineage>
</organism>
<dbReference type="AlphaFoldDB" id="A0A451A7I1"/>
<feature type="domain" description="Integrase DNA-binding" evidence="1">
    <location>
        <begin position="11"/>
        <end position="61"/>
    </location>
</feature>
<dbReference type="Pfam" id="PF13356">
    <property type="entry name" value="Arm-DNA-bind_3"/>
    <property type="match status" value="1"/>
</dbReference>
<dbReference type="InterPro" id="IPR025166">
    <property type="entry name" value="Integrase_DNA_bind_dom"/>
</dbReference>
<accession>A0A451A7I1</accession>
<evidence type="ECO:0000313" key="2">
    <source>
        <dbReference type="EMBL" id="VFK61993.1"/>
    </source>
</evidence>
<proteinExistence type="predicted"/>